<evidence type="ECO:0000313" key="6">
    <source>
        <dbReference type="Proteomes" id="UP000254507"/>
    </source>
</evidence>
<dbReference type="PANTHER" id="PTHR38034:SF1">
    <property type="entry name" value="INNER MEMBRANE PROTEIN YPJD"/>
    <property type="match status" value="1"/>
</dbReference>
<dbReference type="Proteomes" id="UP000215738">
    <property type="component" value="Unassembled WGS sequence"/>
</dbReference>
<keyword evidence="5" id="KW-1185">Reference proteome</keyword>
<dbReference type="OrthoDB" id="9780793at2"/>
<keyword evidence="1" id="KW-1133">Transmembrane helix</keyword>
<feature type="transmembrane region" description="Helical" evidence="1">
    <location>
        <begin position="97"/>
        <end position="118"/>
    </location>
</feature>
<dbReference type="RefSeq" id="WP_094946141.1">
    <property type="nucleotide sequence ID" value="NZ_NLFK01000004.1"/>
</dbReference>
<evidence type="ECO:0000256" key="1">
    <source>
        <dbReference type="SAM" id="Phobius"/>
    </source>
</evidence>
<reference evidence="4 6" key="2">
    <citation type="submission" date="2018-06" db="EMBL/GenBank/DDBJ databases">
        <authorList>
            <consortium name="Pathogen Informatics"/>
            <person name="Doyle S."/>
        </authorList>
    </citation>
    <scope>NUCLEOTIDE SEQUENCE [LARGE SCALE GENOMIC DNA]</scope>
    <source>
        <strain evidence="4 6">NCTC10851</strain>
    </source>
</reference>
<proteinExistence type="predicted"/>
<dbReference type="EMBL" id="NLFK01000004">
    <property type="protein sequence ID" value="OZN25054.1"/>
    <property type="molecule type" value="Genomic_DNA"/>
</dbReference>
<feature type="transmembrane region" description="Helical" evidence="1">
    <location>
        <begin position="37"/>
        <end position="58"/>
    </location>
</feature>
<feature type="transmembrane region" description="Helical" evidence="1">
    <location>
        <begin position="130"/>
        <end position="152"/>
    </location>
</feature>
<feature type="transmembrane region" description="Helical" evidence="1">
    <location>
        <begin position="182"/>
        <end position="204"/>
    </location>
</feature>
<feature type="transmembrane region" description="Helical" evidence="1">
    <location>
        <begin position="243"/>
        <end position="261"/>
    </location>
</feature>
<keyword evidence="1" id="KW-0812">Transmembrane</keyword>
<dbReference type="InterPro" id="IPR002541">
    <property type="entry name" value="Cyt_c_assembly"/>
</dbReference>
<feature type="domain" description="Cytochrome c assembly protein" evidence="2">
    <location>
        <begin position="41"/>
        <end position="264"/>
    </location>
</feature>
<dbReference type="EMBL" id="UFSB01000001">
    <property type="protein sequence ID" value="SUU38874.1"/>
    <property type="molecule type" value="Genomic_DNA"/>
</dbReference>
<evidence type="ECO:0000259" key="2">
    <source>
        <dbReference type="Pfam" id="PF01578"/>
    </source>
</evidence>
<feature type="transmembrane region" description="Helical" evidence="1">
    <location>
        <begin position="6"/>
        <end position="25"/>
    </location>
</feature>
<feature type="transmembrane region" description="Helical" evidence="1">
    <location>
        <begin position="70"/>
        <end position="90"/>
    </location>
</feature>
<gene>
    <name evidence="4" type="primary">ypjD</name>
    <name evidence="3" type="ORF">CFY87_04895</name>
    <name evidence="4" type="ORF">NCTC10851_02316</name>
</gene>
<dbReference type="GO" id="GO:0020037">
    <property type="term" value="F:heme binding"/>
    <property type="evidence" value="ECO:0007669"/>
    <property type="project" value="InterPro"/>
</dbReference>
<dbReference type="FunCoup" id="A0A263HC80">
    <property type="interactions" value="62"/>
</dbReference>
<sequence>MEFAFVSVLLYLLSILLIVPLLVKAHSSGRMEKRKQYVFFLTALFALICHLVSLHTLIHHLFSGQRFTLMDVGSLLSVIIAGLATVAMIFRVNTLWVLLPIVYCFAIINLILQALLPGSIVQHLAQNTGLLIHIGLALFAYALCFIATLYAIQLRWIDYQLKSKKMALSPLIPPLMTVERHFFRLLLTGEILLTLTLVSGAIYLADFFATQNIQKAWLSLMAWMIFGIALLGHWKLYWRGKKMIVYTISGMILLTVAYFGSRVMFAL</sequence>
<dbReference type="InterPro" id="IPR052372">
    <property type="entry name" value="YpjD/HemX"/>
</dbReference>
<dbReference type="GO" id="GO:0017004">
    <property type="term" value="P:cytochrome complex assembly"/>
    <property type="evidence" value="ECO:0007669"/>
    <property type="project" value="InterPro"/>
</dbReference>
<evidence type="ECO:0000313" key="4">
    <source>
        <dbReference type="EMBL" id="SUU38874.1"/>
    </source>
</evidence>
<evidence type="ECO:0000313" key="3">
    <source>
        <dbReference type="EMBL" id="OZN25054.1"/>
    </source>
</evidence>
<reference evidence="3 5" key="1">
    <citation type="submission" date="2017-07" db="EMBL/GenBank/DDBJ databases">
        <title>Virulence factors identified in Actinobacillus seminis.</title>
        <authorList>
            <person name="Negrete-Abascal E."/>
            <person name="Vaca-Pacheco S."/>
            <person name="Montes-Garcia F."/>
            <person name="Leyto-Gil A.M."/>
            <person name="Fragoso-Garcia E."/>
            <person name="Carvente-Garcia R."/>
            <person name="Perez-Agueros S."/>
            <person name="Castelan-Sanchez H.G."/>
            <person name="Garcia-Molina A."/>
            <person name="Villamar T.E."/>
            <person name="Vazquez-Cruz C."/>
        </authorList>
    </citation>
    <scope>NUCLEOTIDE SEQUENCE [LARGE SCALE GENOMIC DNA]</scope>
    <source>
        <strain evidence="3 5">ATCC 15768</strain>
    </source>
</reference>
<dbReference type="PANTHER" id="PTHR38034">
    <property type="entry name" value="INNER MEMBRANE PROTEIN YPJD"/>
    <property type="match status" value="1"/>
</dbReference>
<dbReference type="GO" id="GO:0005886">
    <property type="term" value="C:plasma membrane"/>
    <property type="evidence" value="ECO:0007669"/>
    <property type="project" value="TreeGrafter"/>
</dbReference>
<name>A0A263HC80_9PAST</name>
<dbReference type="Pfam" id="PF01578">
    <property type="entry name" value="Cytochrom_C_asm"/>
    <property type="match status" value="1"/>
</dbReference>
<evidence type="ECO:0000313" key="5">
    <source>
        <dbReference type="Proteomes" id="UP000215738"/>
    </source>
</evidence>
<dbReference type="InParanoid" id="A0A263HC80"/>
<protein>
    <submittedName>
        <fullName evidence="3">ABC transporter permease</fullName>
    </submittedName>
    <submittedName>
        <fullName evidence="4">Cytochrome c assembly protein</fullName>
    </submittedName>
</protein>
<dbReference type="Proteomes" id="UP000254507">
    <property type="component" value="Unassembled WGS sequence"/>
</dbReference>
<organism evidence="4 6">
    <name type="scientific">Actinobacillus seminis</name>
    <dbReference type="NCBI Taxonomy" id="722"/>
    <lineage>
        <taxon>Bacteria</taxon>
        <taxon>Pseudomonadati</taxon>
        <taxon>Pseudomonadota</taxon>
        <taxon>Gammaproteobacteria</taxon>
        <taxon>Pasteurellales</taxon>
        <taxon>Pasteurellaceae</taxon>
        <taxon>Actinobacillus</taxon>
    </lineage>
</organism>
<accession>A0A263HC80</accession>
<dbReference type="AlphaFoldDB" id="A0A263HC80"/>
<keyword evidence="1" id="KW-0472">Membrane</keyword>
<feature type="transmembrane region" description="Helical" evidence="1">
    <location>
        <begin position="216"/>
        <end position="236"/>
    </location>
</feature>